<evidence type="ECO:0000259" key="1">
    <source>
        <dbReference type="Pfam" id="PF04016"/>
    </source>
</evidence>
<dbReference type="AlphaFoldDB" id="R9KV34"/>
<organism evidence="3 4">
    <name type="scientific">Adlercreutzia caecimuris B7</name>
    <dbReference type="NCBI Taxonomy" id="1235794"/>
    <lineage>
        <taxon>Bacteria</taxon>
        <taxon>Bacillati</taxon>
        <taxon>Actinomycetota</taxon>
        <taxon>Coriobacteriia</taxon>
        <taxon>Eggerthellales</taxon>
        <taxon>Eggerthellaceae</taxon>
        <taxon>Adlercreutzia</taxon>
    </lineage>
</organism>
<feature type="domain" description="DUF4213" evidence="2">
    <location>
        <begin position="32"/>
        <end position="112"/>
    </location>
</feature>
<comment type="caution">
    <text evidence="3">The sequence shown here is derived from an EMBL/GenBank/DDBJ whole genome shotgun (WGS) entry which is preliminary data.</text>
</comment>
<dbReference type="PATRIC" id="fig|1235794.3.peg.1745"/>
<dbReference type="Pfam" id="PF04016">
    <property type="entry name" value="DUF364"/>
    <property type="match status" value="1"/>
</dbReference>
<dbReference type="SUPFAM" id="SSF159713">
    <property type="entry name" value="Dhaf3308-like"/>
    <property type="match status" value="1"/>
</dbReference>
<evidence type="ECO:0000259" key="2">
    <source>
        <dbReference type="Pfam" id="PF13938"/>
    </source>
</evidence>
<name>R9KV34_9ACTN</name>
<dbReference type="Gene3D" id="3.40.50.11590">
    <property type="match status" value="1"/>
</dbReference>
<dbReference type="Pfam" id="PF13938">
    <property type="entry name" value="DUF4213"/>
    <property type="match status" value="1"/>
</dbReference>
<gene>
    <name evidence="3" type="ORF">C811_01771</name>
</gene>
<dbReference type="Gene3D" id="3.30.390.100">
    <property type="match status" value="1"/>
</dbReference>
<proteinExistence type="predicted"/>
<dbReference type="eggNOG" id="COG2014">
    <property type="taxonomic scope" value="Bacteria"/>
</dbReference>
<evidence type="ECO:0008006" key="5">
    <source>
        <dbReference type="Google" id="ProtNLM"/>
    </source>
</evidence>
<dbReference type="InterPro" id="IPR025251">
    <property type="entry name" value="DUF4213"/>
</dbReference>
<evidence type="ECO:0000313" key="3">
    <source>
        <dbReference type="EMBL" id="EOS50148.1"/>
    </source>
</evidence>
<feature type="domain" description="Putative heavy-metal chelation" evidence="1">
    <location>
        <begin position="154"/>
        <end position="269"/>
    </location>
</feature>
<keyword evidence="4" id="KW-1185">Reference proteome</keyword>
<dbReference type="RefSeq" id="WP_016309963.1">
    <property type="nucleotide sequence ID" value="NZ_KE159646.1"/>
</dbReference>
<dbReference type="InterPro" id="IPR007161">
    <property type="entry name" value="DUF364"/>
</dbReference>
<dbReference type="GeneID" id="82191200"/>
<evidence type="ECO:0000313" key="4">
    <source>
        <dbReference type="Proteomes" id="UP000014204"/>
    </source>
</evidence>
<dbReference type="Proteomes" id="UP000014204">
    <property type="component" value="Unassembled WGS sequence"/>
</dbReference>
<dbReference type="HOGENOM" id="CLU_076326_0_0_11"/>
<sequence length="286" mass="31131">MGCPDRDCCSAGEMTGTRFPDTFGANTPWKLYNHLIAGIPEEVLVRDWCLGTHWSYVTADSGMGVSFTTSGGSRRRYADDFRGRPLREMAELAKSWCFEEASLGVAALNAWYAQRALLDPLGCTYDAAVEVPDGTIRKMDAFEMYRPRIAAAGGNARVVVVGHFPHVERIEEYAQLAVLERKCSQANDVPDPACEYVVPEADYVFMTGVTLINKTAPRLLDLSAQATTVLVGPSVVMAPFLFRWGVDMLAGSVVADPEKAAFAVKNGAGQFFGEALTMAALRNPEV</sequence>
<protein>
    <recommendedName>
        <fullName evidence="5">Heavy-metal chelation domain-containing protein</fullName>
    </recommendedName>
</protein>
<dbReference type="STRING" id="1235794.C811_01771"/>
<reference evidence="3 4" key="1">
    <citation type="submission" date="2013-04" db="EMBL/GenBank/DDBJ databases">
        <title>The Genome Sequence of Enterorhabdus caecimuris B7.</title>
        <authorList>
            <consortium name="The Broad Institute Genomics Platform"/>
            <consortium name="The Broad Institute Genome Sequencing Center for Infectious Disease"/>
            <person name="Earl A."/>
            <person name="Xavier R."/>
            <person name="Elson C."/>
            <person name="Duck W."/>
            <person name="Walker B."/>
            <person name="Young S."/>
            <person name="Zeng Q."/>
            <person name="Gargeya S."/>
            <person name="Fitzgerald M."/>
            <person name="Haas B."/>
            <person name="Abouelleil A."/>
            <person name="Allen A.W."/>
            <person name="Alvarado L."/>
            <person name="Arachchi H.M."/>
            <person name="Berlin A.M."/>
            <person name="Chapman S.B."/>
            <person name="Gainer-Dewar J."/>
            <person name="Goldberg J."/>
            <person name="Griggs A."/>
            <person name="Gujja S."/>
            <person name="Hansen M."/>
            <person name="Howarth C."/>
            <person name="Imamovic A."/>
            <person name="Ireland A."/>
            <person name="Larimer J."/>
            <person name="McCowan C."/>
            <person name="Murphy C."/>
            <person name="Pearson M."/>
            <person name="Poon T.W."/>
            <person name="Priest M."/>
            <person name="Roberts A."/>
            <person name="Saif S."/>
            <person name="Shea T."/>
            <person name="Sisk P."/>
            <person name="Sykes S."/>
            <person name="Wortman J."/>
            <person name="Nusbaum C."/>
            <person name="Birren B."/>
        </authorList>
    </citation>
    <scope>NUCLEOTIDE SEQUENCE [LARGE SCALE GENOMIC DNA]</scope>
    <source>
        <strain evidence="3 4">B7</strain>
    </source>
</reference>
<dbReference type="EMBL" id="ASSY01000009">
    <property type="protein sequence ID" value="EOS50148.1"/>
    <property type="molecule type" value="Genomic_DNA"/>
</dbReference>
<accession>R9KV34</accession>